<evidence type="ECO:0000256" key="7">
    <source>
        <dbReference type="ARBA" id="ARBA00048954"/>
    </source>
</evidence>
<dbReference type="Proteomes" id="UP000242715">
    <property type="component" value="Unassembled WGS sequence"/>
</dbReference>
<dbReference type="GO" id="GO:0005524">
    <property type="term" value="F:ATP binding"/>
    <property type="evidence" value="ECO:0007669"/>
    <property type="project" value="InterPro"/>
</dbReference>
<sequence length="128" mass="14311">MDDVSFDLLSSVVPGREGRFKATDAGRLRAEYNRLVEGLALRGDFPAADGCLASPALPDDILKEAVPGNIRKAEHFMQVLHRLVQYIEGRLETENVEKENPTPMSSFISKQYVILSHLWANMLVVFPL</sequence>
<keyword evidence="3" id="KW-0227">DNA damage</keyword>
<evidence type="ECO:0000256" key="3">
    <source>
        <dbReference type="ARBA" id="ARBA00022763"/>
    </source>
</evidence>
<evidence type="ECO:0000313" key="9">
    <source>
        <dbReference type="EMBL" id="GAU29131.1"/>
    </source>
</evidence>
<evidence type="ECO:0000259" key="8">
    <source>
        <dbReference type="Pfam" id="PF06777"/>
    </source>
</evidence>
<dbReference type="GO" id="GO:0005634">
    <property type="term" value="C:nucleus"/>
    <property type="evidence" value="ECO:0007669"/>
    <property type="project" value="InterPro"/>
</dbReference>
<comment type="catalytic activity">
    <reaction evidence="7">
        <text>ATP + H2O = ADP + phosphate + H(+)</text>
        <dbReference type="Rhea" id="RHEA:13065"/>
        <dbReference type="ChEBI" id="CHEBI:15377"/>
        <dbReference type="ChEBI" id="CHEBI:15378"/>
        <dbReference type="ChEBI" id="CHEBI:30616"/>
        <dbReference type="ChEBI" id="CHEBI:43474"/>
        <dbReference type="ChEBI" id="CHEBI:456216"/>
        <dbReference type="EC" id="5.6.2.3"/>
    </reaction>
</comment>
<dbReference type="InterPro" id="IPR001945">
    <property type="entry name" value="RAD3/XPD"/>
</dbReference>
<evidence type="ECO:0000256" key="1">
    <source>
        <dbReference type="ARBA" id="ARBA00001966"/>
    </source>
</evidence>
<dbReference type="EMBL" id="DF973388">
    <property type="protein sequence ID" value="GAU29131.1"/>
    <property type="molecule type" value="Genomic_DNA"/>
</dbReference>
<dbReference type="EC" id="5.6.2.3" evidence="6"/>
<keyword evidence="10" id="KW-1185">Reference proteome</keyword>
<protein>
    <recommendedName>
        <fullName evidence="6">DNA 5'-3' helicase</fullName>
        <ecNumber evidence="6">5.6.2.3</ecNumber>
    </recommendedName>
</protein>
<reference evidence="10" key="1">
    <citation type="journal article" date="2017" name="Front. Plant Sci.">
        <title>Climate Clever Clovers: New Paradigm to Reduce the Environmental Footprint of Ruminants by Breeding Low Methanogenic Forages Utilizing Haplotype Variation.</title>
        <authorList>
            <person name="Kaur P."/>
            <person name="Appels R."/>
            <person name="Bayer P.E."/>
            <person name="Keeble-Gagnere G."/>
            <person name="Wang J."/>
            <person name="Hirakawa H."/>
            <person name="Shirasawa K."/>
            <person name="Vercoe P."/>
            <person name="Stefanova K."/>
            <person name="Durmic Z."/>
            <person name="Nichols P."/>
            <person name="Revell C."/>
            <person name="Isobe S.N."/>
            <person name="Edwards D."/>
            <person name="Erskine W."/>
        </authorList>
    </citation>
    <scope>NUCLEOTIDE SEQUENCE [LARGE SCALE GENOMIC DNA]</scope>
    <source>
        <strain evidence="10">cv. Daliak</strain>
    </source>
</reference>
<evidence type="ECO:0000256" key="6">
    <source>
        <dbReference type="ARBA" id="ARBA00044969"/>
    </source>
</evidence>
<dbReference type="AlphaFoldDB" id="A0A2Z6MBE1"/>
<accession>A0A2Z6MBE1</accession>
<evidence type="ECO:0000256" key="4">
    <source>
        <dbReference type="ARBA" id="ARBA00023125"/>
    </source>
</evidence>
<evidence type="ECO:0000256" key="2">
    <source>
        <dbReference type="ARBA" id="ARBA00022485"/>
    </source>
</evidence>
<feature type="domain" description="Helical and beta-bridge" evidence="8">
    <location>
        <begin position="19"/>
        <end position="102"/>
    </location>
</feature>
<comment type="cofactor">
    <cofactor evidence="1">
        <name>[4Fe-4S] cluster</name>
        <dbReference type="ChEBI" id="CHEBI:49883"/>
    </cofactor>
</comment>
<dbReference type="InterPro" id="IPR010643">
    <property type="entry name" value="HBB"/>
</dbReference>
<dbReference type="GO" id="GO:0043139">
    <property type="term" value="F:5'-3' DNA helicase activity"/>
    <property type="evidence" value="ECO:0007669"/>
    <property type="project" value="UniProtKB-EC"/>
</dbReference>
<keyword evidence="2" id="KW-0408">Iron</keyword>
<keyword evidence="5" id="KW-0234">DNA repair</keyword>
<dbReference type="GO" id="GO:0006289">
    <property type="term" value="P:nucleotide-excision repair"/>
    <property type="evidence" value="ECO:0007669"/>
    <property type="project" value="InterPro"/>
</dbReference>
<dbReference type="GO" id="GO:0016818">
    <property type="term" value="F:hydrolase activity, acting on acid anhydrides, in phosphorus-containing anhydrides"/>
    <property type="evidence" value="ECO:0007669"/>
    <property type="project" value="InterPro"/>
</dbReference>
<name>A0A2Z6MBE1_TRISU</name>
<keyword evidence="2" id="KW-0004">4Fe-4S</keyword>
<evidence type="ECO:0000256" key="5">
    <source>
        <dbReference type="ARBA" id="ARBA00023204"/>
    </source>
</evidence>
<dbReference type="OrthoDB" id="272481at2759"/>
<organism evidence="9 10">
    <name type="scientific">Trifolium subterraneum</name>
    <name type="common">Subterranean clover</name>
    <dbReference type="NCBI Taxonomy" id="3900"/>
    <lineage>
        <taxon>Eukaryota</taxon>
        <taxon>Viridiplantae</taxon>
        <taxon>Streptophyta</taxon>
        <taxon>Embryophyta</taxon>
        <taxon>Tracheophyta</taxon>
        <taxon>Spermatophyta</taxon>
        <taxon>Magnoliopsida</taxon>
        <taxon>eudicotyledons</taxon>
        <taxon>Gunneridae</taxon>
        <taxon>Pentapetalae</taxon>
        <taxon>rosids</taxon>
        <taxon>fabids</taxon>
        <taxon>Fabales</taxon>
        <taxon>Fabaceae</taxon>
        <taxon>Papilionoideae</taxon>
        <taxon>50 kb inversion clade</taxon>
        <taxon>NPAAA clade</taxon>
        <taxon>Hologalegina</taxon>
        <taxon>IRL clade</taxon>
        <taxon>Trifolieae</taxon>
        <taxon>Trifolium</taxon>
    </lineage>
</organism>
<evidence type="ECO:0000313" key="10">
    <source>
        <dbReference type="Proteomes" id="UP000242715"/>
    </source>
</evidence>
<keyword evidence="4" id="KW-0238">DNA-binding</keyword>
<dbReference type="GO" id="GO:0003677">
    <property type="term" value="F:DNA binding"/>
    <property type="evidence" value="ECO:0007669"/>
    <property type="project" value="UniProtKB-KW"/>
</dbReference>
<dbReference type="GO" id="GO:0051539">
    <property type="term" value="F:4 iron, 4 sulfur cluster binding"/>
    <property type="evidence" value="ECO:0007669"/>
    <property type="project" value="UniProtKB-KW"/>
</dbReference>
<keyword evidence="2" id="KW-0479">Metal-binding</keyword>
<gene>
    <name evidence="9" type="ORF">TSUD_58970</name>
</gene>
<dbReference type="Pfam" id="PF06777">
    <property type="entry name" value="HBB"/>
    <property type="match status" value="1"/>
</dbReference>
<keyword evidence="2" id="KW-0411">Iron-sulfur</keyword>
<dbReference type="PRINTS" id="PR00852">
    <property type="entry name" value="XRODRMPGMNTD"/>
</dbReference>
<proteinExistence type="predicted"/>